<evidence type="ECO:0000313" key="1">
    <source>
        <dbReference type="EMBL" id="CAD8290546.1"/>
    </source>
</evidence>
<organism evidence="1">
    <name type="scientific">Chlamydomonas euryale</name>
    <dbReference type="NCBI Taxonomy" id="1486919"/>
    <lineage>
        <taxon>Eukaryota</taxon>
        <taxon>Viridiplantae</taxon>
        <taxon>Chlorophyta</taxon>
        <taxon>core chlorophytes</taxon>
        <taxon>Chlorophyceae</taxon>
        <taxon>CS clade</taxon>
        <taxon>Chlamydomonadales</taxon>
        <taxon>Chlamydomonadaceae</taxon>
        <taxon>Chlamydomonas</taxon>
    </lineage>
</organism>
<proteinExistence type="predicted"/>
<reference evidence="1" key="1">
    <citation type="submission" date="2021-01" db="EMBL/GenBank/DDBJ databases">
        <authorList>
            <person name="Corre E."/>
            <person name="Pelletier E."/>
            <person name="Niang G."/>
            <person name="Scheremetjew M."/>
            <person name="Finn R."/>
            <person name="Kale V."/>
            <person name="Holt S."/>
            <person name="Cochrane G."/>
            <person name="Meng A."/>
            <person name="Brown T."/>
            <person name="Cohen L."/>
        </authorList>
    </citation>
    <scope>NUCLEOTIDE SEQUENCE</scope>
    <source>
        <strain evidence="1">CCMP219</strain>
    </source>
</reference>
<accession>A0A7R9VCU7</accession>
<gene>
    <name evidence="1" type="ORF">CEUR00632_LOCUS10480</name>
</gene>
<sequence length="142" mass="15672">MEAVPPLVLRPRLETVSHSLWWKEALEVATTPLPDMPLDDGELGIEQRPLSALLSAAAVRLGWPPVGQLLRLDGFDQPWERALSCGRELDASKSVEQLRQEGHLGGQGRPAVIVYVRRALKADGWKIAVPEDFLTDSDDDAE</sequence>
<dbReference type="AlphaFoldDB" id="A0A7R9VCU7"/>
<name>A0A7R9VCU7_9CHLO</name>
<protein>
    <submittedName>
        <fullName evidence="1">Uncharacterized protein</fullName>
    </submittedName>
</protein>
<dbReference type="EMBL" id="HBEC01022899">
    <property type="protein sequence ID" value="CAD8290546.1"/>
    <property type="molecule type" value="Transcribed_RNA"/>
</dbReference>